<keyword evidence="1 2" id="KW-0413">Isomerase</keyword>
<dbReference type="PANTHER" id="PTHR43489">
    <property type="entry name" value="ISOMERASE"/>
    <property type="match status" value="1"/>
</dbReference>
<dbReference type="Gene3D" id="3.20.20.150">
    <property type="entry name" value="Divalent-metal-dependent TIM barrel enzymes"/>
    <property type="match status" value="1"/>
</dbReference>
<evidence type="ECO:0000256" key="1">
    <source>
        <dbReference type="ARBA" id="ARBA00023235"/>
    </source>
</evidence>
<protein>
    <submittedName>
        <fullName evidence="5">Hydroxypyruvate isomerase</fullName>
    </submittedName>
</protein>
<keyword evidence="5" id="KW-0670">Pyruvate</keyword>
<dbReference type="SUPFAM" id="SSF51658">
    <property type="entry name" value="Xylose isomerase-like"/>
    <property type="match status" value="1"/>
</dbReference>
<dbReference type="InterPro" id="IPR050417">
    <property type="entry name" value="Sugar_Epim/Isomerase"/>
</dbReference>
<name>A0A1B2M2D5_9GAMM</name>
<keyword evidence="6" id="KW-1185">Reference proteome</keyword>
<dbReference type="InterPro" id="IPR013022">
    <property type="entry name" value="Xyl_isomerase-like_TIM-brl"/>
</dbReference>
<dbReference type="OrthoDB" id="9786584at2"/>
<feature type="active site" description="Proton donor/acceptor" evidence="3">
    <location>
        <position position="239"/>
    </location>
</feature>
<gene>
    <name evidence="5" type="ORF">BFG52_13020</name>
</gene>
<dbReference type="InterPro" id="IPR036237">
    <property type="entry name" value="Xyl_isomerase-like_sf"/>
</dbReference>
<reference evidence="5 6" key="1">
    <citation type="submission" date="2016-08" db="EMBL/GenBank/DDBJ databases">
        <authorList>
            <person name="Seilhamer J.J."/>
        </authorList>
    </citation>
    <scope>NUCLEOTIDE SEQUENCE [LARGE SCALE GENOMIC DNA]</scope>
    <source>
        <strain evidence="5 6">BRTC-1</strain>
    </source>
</reference>
<dbReference type="PANTHER" id="PTHR43489:SF6">
    <property type="entry name" value="HYDROXYPYRUVATE ISOMERASE-RELATED"/>
    <property type="match status" value="1"/>
</dbReference>
<dbReference type="STRING" id="1789224.BFG52_13020"/>
<evidence type="ECO:0000313" key="5">
    <source>
        <dbReference type="EMBL" id="AOA59183.1"/>
    </source>
</evidence>
<proteinExistence type="inferred from homology"/>
<evidence type="ECO:0000256" key="2">
    <source>
        <dbReference type="PIRNR" id="PIRNR006241"/>
    </source>
</evidence>
<comment type="similarity">
    <text evidence="2">Belongs to the hyi family.</text>
</comment>
<dbReference type="InterPro" id="IPR026040">
    <property type="entry name" value="HyI-like"/>
</dbReference>
<accession>A0A1B2M2D5</accession>
<dbReference type="RefSeq" id="WP_067557034.1">
    <property type="nucleotide sequence ID" value="NZ_CP016895.1"/>
</dbReference>
<feature type="active site" description="Proton donor/acceptor" evidence="3">
    <location>
        <position position="142"/>
    </location>
</feature>
<evidence type="ECO:0000259" key="4">
    <source>
        <dbReference type="Pfam" id="PF01261"/>
    </source>
</evidence>
<dbReference type="GO" id="GO:0008903">
    <property type="term" value="F:hydroxypyruvate isomerase activity"/>
    <property type="evidence" value="ECO:0007669"/>
    <property type="project" value="TreeGrafter"/>
</dbReference>
<evidence type="ECO:0000256" key="3">
    <source>
        <dbReference type="PIRSR" id="PIRSR006241-50"/>
    </source>
</evidence>
<dbReference type="KEGG" id="ala:BFG52_13020"/>
<organism evidence="5 6">
    <name type="scientific">Acinetobacter larvae</name>
    <dbReference type="NCBI Taxonomy" id="1789224"/>
    <lineage>
        <taxon>Bacteria</taxon>
        <taxon>Pseudomonadati</taxon>
        <taxon>Pseudomonadota</taxon>
        <taxon>Gammaproteobacteria</taxon>
        <taxon>Moraxellales</taxon>
        <taxon>Moraxellaceae</taxon>
        <taxon>Acinetobacter</taxon>
    </lineage>
</organism>
<dbReference type="PIRSF" id="PIRSF006241">
    <property type="entry name" value="HyI"/>
    <property type="match status" value="1"/>
</dbReference>
<dbReference type="EMBL" id="CP016895">
    <property type="protein sequence ID" value="AOA59183.1"/>
    <property type="molecule type" value="Genomic_DNA"/>
</dbReference>
<evidence type="ECO:0000313" key="6">
    <source>
        <dbReference type="Proteomes" id="UP000093391"/>
    </source>
</evidence>
<dbReference type="Proteomes" id="UP000093391">
    <property type="component" value="Chromosome"/>
</dbReference>
<dbReference type="AlphaFoldDB" id="A0A1B2M2D5"/>
<dbReference type="GO" id="GO:0046487">
    <property type="term" value="P:glyoxylate metabolic process"/>
    <property type="evidence" value="ECO:0007669"/>
    <property type="project" value="TreeGrafter"/>
</dbReference>
<sequence length="270" mass="30081">MKLAVNLSTIFSEVPLLQRFALARAQGFENVEIQFPYTLSITEIQQQLQQHQLQLCLINVPAADLMQGGAGLACVAGREAAFQHAVTQAIDYATQLQVPQVNILAGRVGSEQSVEHGLTTLIDNLKWACPRFSAAGITPLIEVINGHSMPNFLLQTMAQAQQVLLQVQHPALKIQYDCFHIAMMGEDILQCFQQYHADIAHIQFADYPNRHEPNTGTLDFAAFFQLLDQYHYTGFVAAEYLPAQHSQQSFAWQQQFFPPPSTRAGIDTPS</sequence>
<feature type="domain" description="Xylose isomerase-like TIM barrel" evidence="4">
    <location>
        <begin position="20"/>
        <end position="253"/>
    </location>
</feature>
<dbReference type="Pfam" id="PF01261">
    <property type="entry name" value="AP_endonuc_2"/>
    <property type="match status" value="1"/>
</dbReference>